<dbReference type="SUPFAM" id="SSF103481">
    <property type="entry name" value="Multidrug resistance efflux transporter EmrE"/>
    <property type="match status" value="1"/>
</dbReference>
<keyword evidence="5 9" id="KW-1133">Transmembrane helix</keyword>
<evidence type="ECO:0000313" key="11">
    <source>
        <dbReference type="Proteomes" id="UP000192761"/>
    </source>
</evidence>
<dbReference type="InterPro" id="IPR000390">
    <property type="entry name" value="Small_drug/metabolite_transptr"/>
</dbReference>
<dbReference type="GO" id="GO:0015220">
    <property type="term" value="F:choline transmembrane transporter activity"/>
    <property type="evidence" value="ECO:0007669"/>
    <property type="project" value="TreeGrafter"/>
</dbReference>
<keyword evidence="4 8" id="KW-0812">Transmembrane</keyword>
<dbReference type="GO" id="GO:0005886">
    <property type="term" value="C:plasma membrane"/>
    <property type="evidence" value="ECO:0007669"/>
    <property type="project" value="UniProtKB-SubCell"/>
</dbReference>
<dbReference type="GO" id="GO:0015297">
    <property type="term" value="F:antiporter activity"/>
    <property type="evidence" value="ECO:0007669"/>
    <property type="project" value="TreeGrafter"/>
</dbReference>
<dbReference type="OrthoDB" id="9808638at2"/>
<evidence type="ECO:0000256" key="5">
    <source>
        <dbReference type="ARBA" id="ARBA00022989"/>
    </source>
</evidence>
<dbReference type="Proteomes" id="UP000192761">
    <property type="component" value="Unassembled WGS sequence"/>
</dbReference>
<keyword evidence="6 9" id="KW-0472">Membrane</keyword>
<dbReference type="AlphaFoldDB" id="A0A1W1WWW3"/>
<proteinExistence type="inferred from homology"/>
<evidence type="ECO:0000256" key="6">
    <source>
        <dbReference type="ARBA" id="ARBA00023136"/>
    </source>
</evidence>
<accession>A0A1W1WWW3</accession>
<sequence length="109" mass="11495">MHWLYLGIAIIAEVIATSALKAAAGFTRPLPSALVIGGYAVAFYCLSLTLRTLPVGVAYAVWSGVGIVLVSLASWLLYRQTLDLPALAGIALIMAGVLVINLFSRSLPH</sequence>
<evidence type="ECO:0000256" key="8">
    <source>
        <dbReference type="RuleBase" id="RU003942"/>
    </source>
</evidence>
<dbReference type="Pfam" id="PF00893">
    <property type="entry name" value="Multi_Drug_Res"/>
    <property type="match status" value="1"/>
</dbReference>
<evidence type="ECO:0000256" key="9">
    <source>
        <dbReference type="SAM" id="Phobius"/>
    </source>
</evidence>
<evidence type="ECO:0000256" key="4">
    <source>
        <dbReference type="ARBA" id="ARBA00022692"/>
    </source>
</evidence>
<keyword evidence="11" id="KW-1185">Reference proteome</keyword>
<dbReference type="GO" id="GO:0015199">
    <property type="term" value="F:amino-acid betaine transmembrane transporter activity"/>
    <property type="evidence" value="ECO:0007669"/>
    <property type="project" value="TreeGrafter"/>
</dbReference>
<dbReference type="GO" id="GO:0031460">
    <property type="term" value="P:glycine betaine transport"/>
    <property type="evidence" value="ECO:0007669"/>
    <property type="project" value="TreeGrafter"/>
</dbReference>
<protein>
    <submittedName>
        <fullName evidence="10">Small multidrug resistance pump</fullName>
    </submittedName>
</protein>
<organism evidence="10 11">
    <name type="scientific">Andreprevotia lacus DSM 23236</name>
    <dbReference type="NCBI Taxonomy" id="1121001"/>
    <lineage>
        <taxon>Bacteria</taxon>
        <taxon>Pseudomonadati</taxon>
        <taxon>Pseudomonadota</taxon>
        <taxon>Betaproteobacteria</taxon>
        <taxon>Neisseriales</taxon>
        <taxon>Chitinibacteraceae</taxon>
        <taxon>Andreprevotia</taxon>
    </lineage>
</organism>
<feature type="transmembrane region" description="Helical" evidence="9">
    <location>
        <begin position="84"/>
        <end position="103"/>
    </location>
</feature>
<dbReference type="InterPro" id="IPR037185">
    <property type="entry name" value="EmrE-like"/>
</dbReference>
<comment type="subcellular location">
    <subcellularLocation>
        <location evidence="1 8">Cell membrane</location>
        <topology evidence="1 8">Multi-pass membrane protein</topology>
    </subcellularLocation>
</comment>
<gene>
    <name evidence="10" type="ORF">SAMN02745857_00099</name>
</gene>
<evidence type="ECO:0000313" key="10">
    <source>
        <dbReference type="EMBL" id="SMC16103.1"/>
    </source>
</evidence>
<name>A0A1W1WWW3_9NEIS</name>
<reference evidence="10 11" key="1">
    <citation type="submission" date="2017-04" db="EMBL/GenBank/DDBJ databases">
        <authorList>
            <person name="Afonso C.L."/>
            <person name="Miller P.J."/>
            <person name="Scott M.A."/>
            <person name="Spackman E."/>
            <person name="Goraichik I."/>
            <person name="Dimitrov K.M."/>
            <person name="Suarez D.L."/>
            <person name="Swayne D.E."/>
        </authorList>
    </citation>
    <scope>NUCLEOTIDE SEQUENCE [LARGE SCALE GENOMIC DNA]</scope>
    <source>
        <strain evidence="10 11">DSM 23236</strain>
    </source>
</reference>
<dbReference type="GO" id="GO:1990961">
    <property type="term" value="P:xenobiotic detoxification by transmembrane export across the plasma membrane"/>
    <property type="evidence" value="ECO:0007669"/>
    <property type="project" value="UniProtKB-ARBA"/>
</dbReference>
<keyword evidence="2" id="KW-0813">Transport</keyword>
<evidence type="ECO:0000256" key="2">
    <source>
        <dbReference type="ARBA" id="ARBA00022448"/>
    </source>
</evidence>
<dbReference type="STRING" id="1121001.SAMN02745857_00099"/>
<comment type="similarity">
    <text evidence="7 8">Belongs to the drug/metabolite transporter (DMT) superfamily. Small multidrug resistance (SMR) (TC 2.A.7.1) family.</text>
</comment>
<dbReference type="PANTHER" id="PTHR30561">
    <property type="entry name" value="SMR FAMILY PROTON-DEPENDENT DRUG EFFLUX TRANSPORTER SUGE"/>
    <property type="match status" value="1"/>
</dbReference>
<evidence type="ECO:0000256" key="3">
    <source>
        <dbReference type="ARBA" id="ARBA00022475"/>
    </source>
</evidence>
<dbReference type="FunFam" id="1.10.3730.20:FF:000001">
    <property type="entry name" value="Quaternary ammonium compound resistance transporter SugE"/>
    <property type="match status" value="1"/>
</dbReference>
<evidence type="ECO:0000256" key="7">
    <source>
        <dbReference type="ARBA" id="ARBA00038032"/>
    </source>
</evidence>
<dbReference type="InterPro" id="IPR045324">
    <property type="entry name" value="Small_multidrug_res"/>
</dbReference>
<feature type="transmembrane region" description="Helical" evidence="9">
    <location>
        <begin position="57"/>
        <end position="78"/>
    </location>
</feature>
<dbReference type="EMBL" id="FWXD01000001">
    <property type="protein sequence ID" value="SMC16103.1"/>
    <property type="molecule type" value="Genomic_DNA"/>
</dbReference>
<dbReference type="Gene3D" id="1.10.3730.20">
    <property type="match status" value="1"/>
</dbReference>
<evidence type="ECO:0000256" key="1">
    <source>
        <dbReference type="ARBA" id="ARBA00004651"/>
    </source>
</evidence>
<feature type="transmembrane region" description="Helical" evidence="9">
    <location>
        <begin position="32"/>
        <end position="50"/>
    </location>
</feature>
<dbReference type="PANTHER" id="PTHR30561:SF1">
    <property type="entry name" value="MULTIDRUG TRANSPORTER EMRE"/>
    <property type="match status" value="1"/>
</dbReference>
<keyword evidence="3" id="KW-1003">Cell membrane</keyword>